<evidence type="ECO:0000313" key="8">
    <source>
        <dbReference type="EMBL" id="KAL2340113.1"/>
    </source>
</evidence>
<name>A0ABD1MXH9_9FABA</name>
<dbReference type="AlphaFoldDB" id="A0ABD1MXH9"/>
<feature type="region of interest" description="Disordered" evidence="6">
    <location>
        <begin position="75"/>
        <end position="98"/>
    </location>
</feature>
<evidence type="ECO:0000256" key="3">
    <source>
        <dbReference type="ARBA" id="ARBA00023125"/>
    </source>
</evidence>
<dbReference type="Proteomes" id="UP001603857">
    <property type="component" value="Unassembled WGS sequence"/>
</dbReference>
<sequence>MSAMVTHKVAWSLSKHSTLSSTTSRSFPLRAHCLAQVKLRHGHLQRTPPGDDHKQQNLEAVDVARLLWCSHSSTVSFGQAPLRPKPSPTRSGYAGDIRDPLNNRRAWLATIDTDEEASVAYDVAPPTTP</sequence>
<dbReference type="InterPro" id="IPR001471">
    <property type="entry name" value="AP2/ERF_dom"/>
</dbReference>
<keyword evidence="4" id="KW-0804">Transcription</keyword>
<dbReference type="GO" id="GO:0003677">
    <property type="term" value="F:DNA binding"/>
    <property type="evidence" value="ECO:0007669"/>
    <property type="project" value="UniProtKB-KW"/>
</dbReference>
<protein>
    <recommendedName>
        <fullName evidence="7">AP2/ERF domain-containing protein</fullName>
    </recommendedName>
</protein>
<keyword evidence="3" id="KW-0238">DNA-binding</keyword>
<reference evidence="8 9" key="1">
    <citation type="submission" date="2024-08" db="EMBL/GenBank/DDBJ databases">
        <title>Insights into the chromosomal genome structure of Flemingia macrophylla.</title>
        <authorList>
            <person name="Ding Y."/>
            <person name="Zhao Y."/>
            <person name="Bi W."/>
            <person name="Wu M."/>
            <person name="Zhao G."/>
            <person name="Gong Y."/>
            <person name="Li W."/>
            <person name="Zhang P."/>
        </authorList>
    </citation>
    <scope>NUCLEOTIDE SEQUENCE [LARGE SCALE GENOMIC DNA]</scope>
    <source>
        <strain evidence="8">DYQJB</strain>
        <tissue evidence="8">Leaf</tissue>
    </source>
</reference>
<dbReference type="GO" id="GO:0005634">
    <property type="term" value="C:nucleus"/>
    <property type="evidence" value="ECO:0007669"/>
    <property type="project" value="UniProtKB-SubCell"/>
</dbReference>
<accession>A0ABD1MXH9</accession>
<keyword evidence="2" id="KW-0805">Transcription regulation</keyword>
<gene>
    <name evidence="8" type="ORF">Fmac_008053</name>
</gene>
<evidence type="ECO:0000256" key="4">
    <source>
        <dbReference type="ARBA" id="ARBA00023163"/>
    </source>
</evidence>
<evidence type="ECO:0000256" key="2">
    <source>
        <dbReference type="ARBA" id="ARBA00023015"/>
    </source>
</evidence>
<feature type="domain" description="AP2/ERF" evidence="7">
    <location>
        <begin position="75"/>
        <end position="129"/>
    </location>
</feature>
<dbReference type="EMBL" id="JBGMDY010000003">
    <property type="protein sequence ID" value="KAL2340113.1"/>
    <property type="molecule type" value="Genomic_DNA"/>
</dbReference>
<evidence type="ECO:0000256" key="1">
    <source>
        <dbReference type="ARBA" id="ARBA00004123"/>
    </source>
</evidence>
<keyword evidence="9" id="KW-1185">Reference proteome</keyword>
<comment type="subcellular location">
    <subcellularLocation>
        <location evidence="1">Nucleus</location>
    </subcellularLocation>
</comment>
<proteinExistence type="predicted"/>
<organism evidence="8 9">
    <name type="scientific">Flemingia macrophylla</name>
    <dbReference type="NCBI Taxonomy" id="520843"/>
    <lineage>
        <taxon>Eukaryota</taxon>
        <taxon>Viridiplantae</taxon>
        <taxon>Streptophyta</taxon>
        <taxon>Embryophyta</taxon>
        <taxon>Tracheophyta</taxon>
        <taxon>Spermatophyta</taxon>
        <taxon>Magnoliopsida</taxon>
        <taxon>eudicotyledons</taxon>
        <taxon>Gunneridae</taxon>
        <taxon>Pentapetalae</taxon>
        <taxon>rosids</taxon>
        <taxon>fabids</taxon>
        <taxon>Fabales</taxon>
        <taxon>Fabaceae</taxon>
        <taxon>Papilionoideae</taxon>
        <taxon>50 kb inversion clade</taxon>
        <taxon>NPAAA clade</taxon>
        <taxon>indigoferoid/millettioid clade</taxon>
        <taxon>Phaseoleae</taxon>
        <taxon>Flemingia</taxon>
    </lineage>
</organism>
<evidence type="ECO:0000256" key="5">
    <source>
        <dbReference type="ARBA" id="ARBA00023242"/>
    </source>
</evidence>
<dbReference type="PROSITE" id="PS51032">
    <property type="entry name" value="AP2_ERF"/>
    <property type="match status" value="1"/>
</dbReference>
<evidence type="ECO:0000256" key="6">
    <source>
        <dbReference type="SAM" id="MobiDB-lite"/>
    </source>
</evidence>
<evidence type="ECO:0000259" key="7">
    <source>
        <dbReference type="PROSITE" id="PS51032"/>
    </source>
</evidence>
<comment type="caution">
    <text evidence="8">The sequence shown here is derived from an EMBL/GenBank/DDBJ whole genome shotgun (WGS) entry which is preliminary data.</text>
</comment>
<keyword evidence="5" id="KW-0539">Nucleus</keyword>
<evidence type="ECO:0000313" key="9">
    <source>
        <dbReference type="Proteomes" id="UP001603857"/>
    </source>
</evidence>